<feature type="domain" description="tRNA(Ile)-lysidine/2-thiocytidine synthase N-terminal" evidence="3">
    <location>
        <begin position="1253"/>
        <end position="1417"/>
    </location>
</feature>
<protein>
    <recommendedName>
        <fullName evidence="6">Aminotransferase class V domain-containing protein</fullName>
    </recommendedName>
</protein>
<sequence>MVNEMAKLMEINALNMIALHFRRRLHQYIRFRYAKKGDTELKYRETRRLVNSCYRVRSAPEKDDDDIPTDKTVKWQIRANCAHFLHKLYDMLAWMEKVVDKHPKTKGARLYSLLPVATTFQAAYVKLNASTLHGLLARLIDLPKVENFLKKELNIVLARKRTGSQLPFDKKTFQKNRSEVIRKVFDVEQFETRNRKFVDEIKTNGYGASITMIRPVTTTSVVVVEKKVSKKKRKKNDDTAELVSKEKKMRKKKVKTPEEIAEENMFAKELFKLGPDYSPDVLTGIDPGMRSLVTAMSDRAKMKALDMLAKRLVPEASKQVCIAYGDWSRRTGIKGHASGTVKGFVEALKRRATVIPMDEYWRSITCCCCHQRLKQARLFTKMKRKEDEVGIRQKERLSMKEVKEIVEMARFRNPKQADKKVVLKCTRNVLRCTNSGCKANFWNRDVNAARNMLELLKSGLKGKHGARRLRAFRREEDLTQQLQDQSQDVEAPVNDQLSAQVQQSVALISSNVVGQHTLFDSPFGARALCYADFTASSKPLQCIEDYLVKEVMPLYGNTHTTTSITGLQTTCFRHEARQIVAQAVNAKITGRGAEDCVLFTGQGSTSAVNKLVSALGLQQFSNSSSNDSSSQRPVVFVGPFEHHSNLLPWRETAAEIVSIPENEQGLMDLETLKTQLELYADRPLKIGAFSAASNLTGVLTDVDAVSALLHQHGALACWDYATCAPYVNIDMNPVVTDEKRRPFVYKDAVFMSGHKFIGGPGSPGVLIVKKRLLTNAVPTVPGGGTVFFVTENDHRYLSNRAEREEGGTPDILGSVRLGLAFELKQRVGAKNIMTLERRNVQRVRESLRQNDHIVLLGRQSDEVEQIPVFSFLVRFGDRFLHYNFVCALLNDLFGIQTRGGCQCAGPYATRLLGLARQDVLALEGALIEKKEMLRPGFTRMSFPYFMSSAEVEHILAAVHFVANDGWKFLPQYKFNHKSGVWKHSTRFTKFPDRKWLSHFATSLEEKSRSQSLSGDEKMLAAHRAENLAEAQRLAAQVSGKNASSQVVAASASQMLEEADDEALRWFVYPSEATEAIKRGEKPVLTETIRGPYQPARYLTGEIRDQWKDVSTTVTASSVCGLATCCPVPANPSTSNNSNNHSKTFSTAAGSDRETGGKYPLRSTSNGLDVVDTPVVAKTNTDCSTANCSTGRCPVRTPPACSLGVTATTVQETTTAMAQKTAATKLFPTPPKKLMRWVGQAMMQWDMIQDGDRLLLGVSGGKDSLSLLHVLLHFQKRAPVRFELACATVDPQTASFDPSPLKEYMRALGVPYFYLSENIIERATCEMSGDSLCSYCSRMKRGLLYTCCRKEGYNKLVLAQHLDDLAESFFMSAMHNGQLRTMKAKYWNNQRDVEVLRPLAYVREVELKKFAYDSRLPVINENCPACFEEPKERHRVKKMLAQEESLYPDMYNSIRRALLPLMDDASYAPLEAVRTRIEQAKQQRRCVPSNKGKGQNKSAKANSTASSTSSSTEEEGGVIVNGEAVVTATS</sequence>
<reference evidence="4 5" key="1">
    <citation type="submission" date="2018-07" db="EMBL/GenBank/DDBJ databases">
        <title>Genome sequencing of oomycete isolates from Chile give support for New Zealand origin for Phytophthora kernoviae and make available the first Nothophytophthora sp. genome.</title>
        <authorList>
            <person name="Studholme D.J."/>
            <person name="Sanfuentes E."/>
            <person name="Panda P."/>
            <person name="Hill R."/>
            <person name="Sambles C."/>
            <person name="Grant M."/>
            <person name="Williams N.M."/>
            <person name="Mcdougal R.L."/>
        </authorList>
    </citation>
    <scope>NUCLEOTIDE SEQUENCE [LARGE SCALE GENOMIC DNA]</scope>
    <source>
        <strain evidence="4">Chile6</strain>
    </source>
</reference>
<evidence type="ECO:0000256" key="1">
    <source>
        <dbReference type="SAM" id="MobiDB-lite"/>
    </source>
</evidence>
<dbReference type="Gene3D" id="3.40.640.10">
    <property type="entry name" value="Type I PLP-dependent aspartate aminotransferase-like (Major domain)"/>
    <property type="match status" value="1"/>
</dbReference>
<feature type="compositionally biased region" description="Low complexity" evidence="1">
    <location>
        <begin position="1495"/>
        <end position="1510"/>
    </location>
</feature>
<dbReference type="InterPro" id="IPR015424">
    <property type="entry name" value="PyrdxlP-dep_Trfase"/>
</dbReference>
<feature type="region of interest" description="Disordered" evidence="1">
    <location>
        <begin position="234"/>
        <end position="257"/>
    </location>
</feature>
<dbReference type="Gene3D" id="3.90.1150.10">
    <property type="entry name" value="Aspartate Aminotransferase, domain 1"/>
    <property type="match status" value="1"/>
</dbReference>
<feature type="region of interest" description="Disordered" evidence="1">
    <location>
        <begin position="1130"/>
        <end position="1164"/>
    </location>
</feature>
<feature type="region of interest" description="Disordered" evidence="1">
    <location>
        <begin position="1478"/>
        <end position="1529"/>
    </location>
</feature>
<dbReference type="Gene3D" id="3.40.50.620">
    <property type="entry name" value="HUPs"/>
    <property type="match status" value="1"/>
</dbReference>
<organism evidence="4 5">
    <name type="scientific">Phytophthora kernoviae</name>
    <dbReference type="NCBI Taxonomy" id="325452"/>
    <lineage>
        <taxon>Eukaryota</taxon>
        <taxon>Sar</taxon>
        <taxon>Stramenopiles</taxon>
        <taxon>Oomycota</taxon>
        <taxon>Peronosporomycetes</taxon>
        <taxon>Peronosporales</taxon>
        <taxon>Peronosporaceae</taxon>
        <taxon>Phytophthora</taxon>
    </lineage>
</organism>
<dbReference type="InterPro" id="IPR015422">
    <property type="entry name" value="PyrdxlP-dep_Trfase_small"/>
</dbReference>
<feature type="compositionally biased region" description="Basic and acidic residues" evidence="1">
    <location>
        <begin position="235"/>
        <end position="246"/>
    </location>
</feature>
<name>A0A3F2RX29_9STRA</name>
<evidence type="ECO:0000313" key="5">
    <source>
        <dbReference type="Proteomes" id="UP000277300"/>
    </source>
</evidence>
<dbReference type="SUPFAM" id="SSF52402">
    <property type="entry name" value="Adenine nucleotide alpha hydrolases-like"/>
    <property type="match status" value="1"/>
</dbReference>
<dbReference type="SUPFAM" id="SSF53383">
    <property type="entry name" value="PLP-dependent transferases"/>
    <property type="match status" value="1"/>
</dbReference>
<dbReference type="EMBL" id="MBDO02000045">
    <property type="protein sequence ID" value="RLN65933.1"/>
    <property type="molecule type" value="Genomic_DNA"/>
</dbReference>
<feature type="compositionally biased region" description="Low complexity" evidence="1">
    <location>
        <begin position="1130"/>
        <end position="1146"/>
    </location>
</feature>
<dbReference type="Proteomes" id="UP000277300">
    <property type="component" value="Unassembled WGS sequence"/>
</dbReference>
<dbReference type="OrthoDB" id="420046at2759"/>
<comment type="caution">
    <text evidence="4">The sequence shown here is derived from an EMBL/GenBank/DDBJ whole genome shotgun (WGS) entry which is preliminary data.</text>
</comment>
<dbReference type="InterPro" id="IPR011063">
    <property type="entry name" value="TilS/TtcA_N"/>
</dbReference>
<evidence type="ECO:0000259" key="2">
    <source>
        <dbReference type="Pfam" id="PF00266"/>
    </source>
</evidence>
<evidence type="ECO:0000313" key="4">
    <source>
        <dbReference type="EMBL" id="RLN65933.1"/>
    </source>
</evidence>
<accession>A0A3F2RX29</accession>
<evidence type="ECO:0008006" key="6">
    <source>
        <dbReference type="Google" id="ProtNLM"/>
    </source>
</evidence>
<dbReference type="Pfam" id="PF01171">
    <property type="entry name" value="ATP_bind_3"/>
    <property type="match status" value="1"/>
</dbReference>
<gene>
    <name evidence="4" type="ORF">BBP00_00002566</name>
</gene>
<evidence type="ECO:0000259" key="3">
    <source>
        <dbReference type="Pfam" id="PF01171"/>
    </source>
</evidence>
<dbReference type="InterPro" id="IPR014729">
    <property type="entry name" value="Rossmann-like_a/b/a_fold"/>
</dbReference>
<proteinExistence type="predicted"/>
<dbReference type="PANTHER" id="PTHR43686">
    <property type="entry name" value="SULFURTRANSFERASE-RELATED"/>
    <property type="match status" value="1"/>
</dbReference>
<feature type="domain" description="Aminotransferase class V" evidence="2">
    <location>
        <begin position="530"/>
        <end position="953"/>
    </location>
</feature>
<dbReference type="Pfam" id="PF00266">
    <property type="entry name" value="Aminotran_5"/>
    <property type="match status" value="1"/>
</dbReference>
<dbReference type="PANTHER" id="PTHR43686:SF1">
    <property type="entry name" value="AMINOTRAN_5 DOMAIN-CONTAINING PROTEIN"/>
    <property type="match status" value="1"/>
</dbReference>
<dbReference type="CDD" id="cd24138">
    <property type="entry name" value="TtcA-like"/>
    <property type="match status" value="1"/>
</dbReference>
<dbReference type="InterPro" id="IPR015421">
    <property type="entry name" value="PyrdxlP-dep_Trfase_major"/>
</dbReference>
<dbReference type="InterPro" id="IPR000192">
    <property type="entry name" value="Aminotrans_V_dom"/>
</dbReference>